<organism evidence="2 3">
    <name type="scientific">Postia placenta MAD-698-R-SB12</name>
    <dbReference type="NCBI Taxonomy" id="670580"/>
    <lineage>
        <taxon>Eukaryota</taxon>
        <taxon>Fungi</taxon>
        <taxon>Dikarya</taxon>
        <taxon>Basidiomycota</taxon>
        <taxon>Agaricomycotina</taxon>
        <taxon>Agaricomycetes</taxon>
        <taxon>Polyporales</taxon>
        <taxon>Adustoporiaceae</taxon>
        <taxon>Rhodonia</taxon>
    </lineage>
</organism>
<evidence type="ECO:0000256" key="1">
    <source>
        <dbReference type="SAM" id="SignalP"/>
    </source>
</evidence>
<reference evidence="2 3" key="1">
    <citation type="submission" date="2017-04" db="EMBL/GenBank/DDBJ databases">
        <title>Genome Sequence of the Model Brown-Rot Fungus Postia placenta SB12.</title>
        <authorList>
            <consortium name="DOE Joint Genome Institute"/>
            <person name="Gaskell J."/>
            <person name="Kersten P."/>
            <person name="Larrondo L.F."/>
            <person name="Canessa P."/>
            <person name="Martinez D."/>
            <person name="Hibbett D."/>
            <person name="Schmoll M."/>
            <person name="Kubicek C.P."/>
            <person name="Martinez A.T."/>
            <person name="Yadav J."/>
            <person name="Master E."/>
            <person name="Magnuson J.K."/>
            <person name="James T."/>
            <person name="Yaver D."/>
            <person name="Berka R."/>
            <person name="Labutti K."/>
            <person name="Lipzen A."/>
            <person name="Aerts A."/>
            <person name="Barry K."/>
            <person name="Henrissat B."/>
            <person name="Blanchette R."/>
            <person name="Grigoriev I."/>
            <person name="Cullen D."/>
        </authorList>
    </citation>
    <scope>NUCLEOTIDE SEQUENCE [LARGE SCALE GENOMIC DNA]</scope>
    <source>
        <strain evidence="2 3">MAD-698-R-SB12</strain>
    </source>
</reference>
<evidence type="ECO:0000313" key="3">
    <source>
        <dbReference type="Proteomes" id="UP000194127"/>
    </source>
</evidence>
<dbReference type="AlphaFoldDB" id="A0A1X6N2I2"/>
<keyword evidence="1" id="KW-0732">Signal</keyword>
<evidence type="ECO:0000313" key="2">
    <source>
        <dbReference type="EMBL" id="OSX62804.1"/>
    </source>
</evidence>
<dbReference type="GeneID" id="36325690"/>
<proteinExistence type="predicted"/>
<gene>
    <name evidence="2" type="ORF">POSPLADRAFT_1056168</name>
</gene>
<dbReference type="EMBL" id="KZ110596">
    <property type="protein sequence ID" value="OSX62804.1"/>
    <property type="molecule type" value="Genomic_DNA"/>
</dbReference>
<dbReference type="STRING" id="670580.A0A1X6N2I2"/>
<feature type="chain" id="PRO_5010869444" evidence="1">
    <location>
        <begin position="18"/>
        <end position="208"/>
    </location>
</feature>
<keyword evidence="3" id="KW-1185">Reference proteome</keyword>
<sequence length="208" mass="21579">MFTVFLLLVAAAAAALALPTGQLDARATSPWCSGLGPGAFDSAENFTLAAYNTTLPNANATGAPLVLGQAGAVDGAEFEVLSTWATYSYNDWPTLSLSAGALIPNSQYGARTTDANVTSGSPIVFVTSVDAPAPVQIYCAVADIDPTGGGEYPLLSLNGDTDGFALCLNEIGAYEQNNIIWQPTPNNGGEYVYDTCYPVNIQILGLNK</sequence>
<name>A0A1X6N2I2_9APHY</name>
<accession>A0A1X6N2I2</accession>
<dbReference type="OrthoDB" id="2844016at2759"/>
<dbReference type="RefSeq" id="XP_024339598.1">
    <property type="nucleotide sequence ID" value="XM_024480740.1"/>
</dbReference>
<dbReference type="Proteomes" id="UP000194127">
    <property type="component" value="Unassembled WGS sequence"/>
</dbReference>
<protein>
    <submittedName>
        <fullName evidence="2">Uncharacterized protein</fullName>
    </submittedName>
</protein>
<feature type="signal peptide" evidence="1">
    <location>
        <begin position="1"/>
        <end position="17"/>
    </location>
</feature>